<dbReference type="Proteomes" id="UP000192273">
    <property type="component" value="Chromosome"/>
</dbReference>
<evidence type="ECO:0000313" key="2">
    <source>
        <dbReference type="EMBL" id="ARE84211.1"/>
    </source>
</evidence>
<name>A0A1V0RR63_9RHOB</name>
<proteinExistence type="predicted"/>
<dbReference type="EMBL" id="CP020474">
    <property type="protein sequence ID" value="ARE84211.1"/>
    <property type="molecule type" value="Genomic_DNA"/>
</dbReference>
<keyword evidence="1" id="KW-0812">Transmembrane</keyword>
<keyword evidence="1" id="KW-1133">Transmembrane helix</keyword>
<protein>
    <submittedName>
        <fullName evidence="2">Uncharacterized protein</fullName>
    </submittedName>
</protein>
<dbReference type="AlphaFoldDB" id="A0A1V0RR63"/>
<keyword evidence="1" id="KW-0472">Membrane</keyword>
<evidence type="ECO:0000313" key="3">
    <source>
        <dbReference type="Proteomes" id="UP000192273"/>
    </source>
</evidence>
<dbReference type="KEGG" id="rmm:ROSMUCSMR3_02743"/>
<gene>
    <name evidence="2" type="ORF">ROSMUCSMR3_02743</name>
</gene>
<keyword evidence="3" id="KW-1185">Reference proteome</keyword>
<feature type="transmembrane region" description="Helical" evidence="1">
    <location>
        <begin position="12"/>
        <end position="32"/>
    </location>
</feature>
<evidence type="ECO:0000256" key="1">
    <source>
        <dbReference type="SAM" id="Phobius"/>
    </source>
</evidence>
<reference evidence="2 3" key="1">
    <citation type="submission" date="2017-03" db="EMBL/GenBank/DDBJ databases">
        <title>Genome Sequence of Roseovarius mucosus strain SMR3 Isolated from a culture of the Diatom Skeletonema marinoi.</title>
        <authorList>
            <person name="Topel M."/>
            <person name="Pinder M."/>
            <person name="Johansson O.N."/>
            <person name="Kourtchenko O."/>
            <person name="Godhe A."/>
            <person name="Clarke A.K."/>
        </authorList>
    </citation>
    <scope>NUCLEOTIDE SEQUENCE [LARGE SCALE GENOMIC DNA]</scope>
    <source>
        <strain evidence="2 3">SMR3</strain>
    </source>
</reference>
<accession>A0A1V0RR63</accession>
<organism evidence="2 3">
    <name type="scientific">Roseovarius mucosus</name>
    <dbReference type="NCBI Taxonomy" id="215743"/>
    <lineage>
        <taxon>Bacteria</taxon>
        <taxon>Pseudomonadati</taxon>
        <taxon>Pseudomonadota</taxon>
        <taxon>Alphaproteobacteria</taxon>
        <taxon>Rhodobacterales</taxon>
        <taxon>Roseobacteraceae</taxon>
        <taxon>Roseovarius</taxon>
    </lineage>
</organism>
<sequence length="33" mass="3540">MQEPKDPRMSGKIAMLALLVIAALTVVMVWVAG</sequence>